<organism evidence="2 3">
    <name type="scientific">Rickenella mellea</name>
    <dbReference type="NCBI Taxonomy" id="50990"/>
    <lineage>
        <taxon>Eukaryota</taxon>
        <taxon>Fungi</taxon>
        <taxon>Dikarya</taxon>
        <taxon>Basidiomycota</taxon>
        <taxon>Agaricomycotina</taxon>
        <taxon>Agaricomycetes</taxon>
        <taxon>Hymenochaetales</taxon>
        <taxon>Rickenellaceae</taxon>
        <taxon>Rickenella</taxon>
    </lineage>
</organism>
<keyword evidence="3" id="KW-1185">Reference proteome</keyword>
<name>A0A4Y7PYC4_9AGAM</name>
<feature type="region of interest" description="Disordered" evidence="1">
    <location>
        <begin position="63"/>
        <end position="83"/>
    </location>
</feature>
<evidence type="ECO:0000313" key="2">
    <source>
        <dbReference type="EMBL" id="TDL20008.1"/>
    </source>
</evidence>
<dbReference type="Proteomes" id="UP000294933">
    <property type="component" value="Unassembled WGS sequence"/>
</dbReference>
<protein>
    <submittedName>
        <fullName evidence="2">Uncharacterized protein</fullName>
    </submittedName>
</protein>
<dbReference type="EMBL" id="ML170191">
    <property type="protein sequence ID" value="TDL20008.1"/>
    <property type="molecule type" value="Genomic_DNA"/>
</dbReference>
<evidence type="ECO:0000256" key="1">
    <source>
        <dbReference type="SAM" id="MobiDB-lite"/>
    </source>
</evidence>
<reference evidence="2 3" key="1">
    <citation type="submission" date="2018-06" db="EMBL/GenBank/DDBJ databases">
        <title>A transcriptomic atlas of mushroom development highlights an independent origin of complex multicellularity.</title>
        <authorList>
            <consortium name="DOE Joint Genome Institute"/>
            <person name="Krizsan K."/>
            <person name="Almasi E."/>
            <person name="Merenyi Z."/>
            <person name="Sahu N."/>
            <person name="Viragh M."/>
            <person name="Koszo T."/>
            <person name="Mondo S."/>
            <person name="Kiss B."/>
            <person name="Balint B."/>
            <person name="Kues U."/>
            <person name="Barry K."/>
            <person name="Hegedus J.C."/>
            <person name="Henrissat B."/>
            <person name="Johnson J."/>
            <person name="Lipzen A."/>
            <person name="Ohm R."/>
            <person name="Nagy I."/>
            <person name="Pangilinan J."/>
            <person name="Yan J."/>
            <person name="Xiong Y."/>
            <person name="Grigoriev I.V."/>
            <person name="Hibbett D.S."/>
            <person name="Nagy L.G."/>
        </authorList>
    </citation>
    <scope>NUCLEOTIDE SEQUENCE [LARGE SCALE GENOMIC DNA]</scope>
    <source>
        <strain evidence="2 3">SZMC22713</strain>
    </source>
</reference>
<sequence length="114" mass="12717">MTSSLSSLVLAHGTQVHSRDHVEGIRRALFCTFRTSHPLQFAIHLKAIKCDSDATSSYYGYEASTMPSPHTQDGGHTTNNSNQHRLKPHVGRHDLQLFHNRTARNDPGHASFTI</sequence>
<proteinExistence type="predicted"/>
<dbReference type="AlphaFoldDB" id="A0A4Y7PYC4"/>
<evidence type="ECO:0000313" key="3">
    <source>
        <dbReference type="Proteomes" id="UP000294933"/>
    </source>
</evidence>
<feature type="compositionally biased region" description="Polar residues" evidence="1">
    <location>
        <begin position="65"/>
        <end position="83"/>
    </location>
</feature>
<accession>A0A4Y7PYC4</accession>
<gene>
    <name evidence="2" type="ORF">BD410DRAFT_388665</name>
</gene>
<dbReference type="VEuPathDB" id="FungiDB:BD410DRAFT_388665"/>